<sequence>MKTYKNQGLGLAFEYPSEWVSVDNCKVRYGVDVLMTNGFVNFGIMRISDEIKNGLIKREKTIKEIMRATIQINETLYQDVQFNKYVVRDAYTASIMVSKKSKTTSCIVIVEKTLIVSAVIDNQMFLVVLEDTPENYESGKSLSQLKQLFNSFKFLC</sequence>
<dbReference type="EMBL" id="LR216287">
    <property type="protein sequence ID" value="VFJ14888.1"/>
    <property type="molecule type" value="Genomic_DNA"/>
</dbReference>
<keyword evidence="2" id="KW-1185">Reference proteome</keyword>
<accession>A0A484IJ25</accession>
<dbReference type="Proteomes" id="UP000294299">
    <property type="component" value="Chromosome NFRAN"/>
</dbReference>
<dbReference type="RefSeq" id="WP_134484965.1">
    <property type="nucleotide sequence ID" value="NZ_LR216287.1"/>
</dbReference>
<evidence type="ECO:0000313" key="2">
    <source>
        <dbReference type="Proteomes" id="UP000294299"/>
    </source>
</evidence>
<protein>
    <submittedName>
        <fullName evidence="1">Uncharacterized protein</fullName>
    </submittedName>
</protein>
<gene>
    <name evidence="1" type="ORF">NFRAN_2566</name>
</gene>
<organism evidence="1 2">
    <name type="scientific">Candidatus Nitrosocosmicus franklandianus</name>
    <dbReference type="NCBI Taxonomy" id="1798806"/>
    <lineage>
        <taxon>Archaea</taxon>
        <taxon>Nitrososphaerota</taxon>
        <taxon>Nitrososphaeria</taxon>
        <taxon>Nitrososphaerales</taxon>
        <taxon>Nitrososphaeraceae</taxon>
        <taxon>Candidatus Nitrosocosmicus</taxon>
    </lineage>
</organism>
<name>A0A484IJ25_9ARCH</name>
<evidence type="ECO:0000313" key="1">
    <source>
        <dbReference type="EMBL" id="VFJ14888.1"/>
    </source>
</evidence>
<dbReference type="OrthoDB" id="383752at2157"/>
<proteinExistence type="predicted"/>
<dbReference type="GeneID" id="39421733"/>
<reference evidence="1 2" key="1">
    <citation type="submission" date="2019-02" db="EMBL/GenBank/DDBJ databases">
        <authorList>
            <person name="Lehtovirta-Morley E L."/>
        </authorList>
    </citation>
    <scope>NUCLEOTIDE SEQUENCE [LARGE SCALE GENOMIC DNA]</scope>
    <source>
        <strain evidence="1">NFRAN1</strain>
    </source>
</reference>
<dbReference type="AlphaFoldDB" id="A0A484IJ25"/>
<dbReference type="KEGG" id="nfn:NFRAN_2566"/>